<dbReference type="GO" id="GO:0071013">
    <property type="term" value="C:catalytic step 2 spliceosome"/>
    <property type="evidence" value="ECO:0007669"/>
    <property type="project" value="TreeGrafter"/>
</dbReference>
<dbReference type="RefSeq" id="XP_020437026.1">
    <property type="nucleotide sequence ID" value="XM_020572909.1"/>
</dbReference>
<dbReference type="InterPro" id="IPR045055">
    <property type="entry name" value="DNA2/NAM7-like"/>
</dbReference>
<dbReference type="InterPro" id="IPR048966">
    <property type="entry name" value="Aquarius_b-barrel"/>
</dbReference>
<dbReference type="InterPro" id="IPR032174">
    <property type="entry name" value="Aquarius_N"/>
</dbReference>
<gene>
    <name evidence="5" type="primary">aqr</name>
    <name evidence="5" type="ORF">PPL_01909</name>
</gene>
<dbReference type="Proteomes" id="UP000001396">
    <property type="component" value="Unassembled WGS sequence"/>
</dbReference>
<dbReference type="Pfam" id="PF16399">
    <property type="entry name" value="Aquarius_N_1st"/>
    <property type="match status" value="1"/>
</dbReference>
<proteinExistence type="predicted"/>
<sequence>MAKNNAQKRSTEKKDEVTVDNNNNDNSNNRIKKQKQQNITNTEDNNNNGNSNSNSNHSKVGTLTVSSVISDRITQISAQHWLSGDQSATNEYQSQLVHDLLYNDILNESNNNRDRTLALLELSHYLENYLWPHFKKQHNNNNSNKDSKDSNNNVNNDLIWSIIIMINEKAKEGISAFQLFENNNSNNNNNTDSSSSSFKSLFELVLRLPFNSNSNNNEIVKTNLLYQYIQFLIHCYQSLENPMVRAESLKIVSYPIWMNLSTGRLAEELQDISPQLQKKIMTMKKKYQKSAPLPSSNDYIYSNFLILLMKDFIVNRLEKITVNNKVGVVAHGSADDELIRYCELFVEFMIDLVNQITTRRFAYALLDDFHLLVRIKESAFSRSGHARVNNLHESLKILEFYLNFTIDNFSGQELPMDQVIQSHYFKIQNFQRLLFKSYPELKELALQNVSAVEDRANLVRQLEAVGVERLRELAVESGWLAEDSVDSKSFVISVVVNALRRHHYHKDALKSVPFYPSETELWNNEIGVLDNYRGERSLPLPKLNMQYLSLQDYLFRNYYLFKTEAAYELRADLEDSLRRLAPKLNDEGQTVCTGWSKMALPLINFRLIKVGQPLVGQSKPSKVVGVLNYSLANVKQQNVRDEWESLKEYDVLMLVSVRAKIGLSGKFDHSKPFATEFGVTAVRGCELIEICDEKGDRIENQMVTDSTNNNKKQPRGNMRQLKVLLDSNQYQLDLENSDNNNNNSSNSNNLNINHNSNNLNIAPDIYKSFNIIVRRKAKENNFKAIQETIVSLINDDNNLPEWLSNTFLGYPSDSSNNNAAGKAIDFQDTFISKQHLLDTYKDSSSSDNTVDFSKCVESPFKLTFNGENQLVAAESYQRLSNLSLNTFKVEESRRSNKIKFTGVQVDAIRRGSSEGLTLIVGPPGTGKTDVAVQIISNIYHNHPNQRTLIITHSNQALNQLFDKICQLDIDERHLLRLGHGHSQLESQSDFTRTGRIDYMLSLRIHRLALVDYLAKTLGVTADVGSTCETADHFYQHDIIPRWTVFQQQLNDHANSKISFPFNQYFQVNLFVDGKYSDADKSVAERCWRAIQQIFTELEECRAFELLKSPSDRFNYLLMKQSRIVAMTCTHAALKRNELVRLGFKDLRRLVVAMSRARLGLYIFCKRPFFNDCYETISVFHKFTESPDKLVLVPSETYPTERHSLDTPYQSLESSLKQQQQQQNNNIEPFIIENYLHMQQLVQSNLPQ</sequence>
<dbReference type="GO" id="GO:0004386">
    <property type="term" value="F:helicase activity"/>
    <property type="evidence" value="ECO:0007669"/>
    <property type="project" value="InterPro"/>
</dbReference>
<protein>
    <submittedName>
        <fullName evidence="5">Intron-binding protein</fullName>
    </submittedName>
</protein>
<dbReference type="PANTHER" id="PTHR10887:SF5">
    <property type="entry name" value="RNA HELICASE AQUARIUS"/>
    <property type="match status" value="1"/>
</dbReference>
<name>D3B0U2_HETP5</name>
<evidence type="ECO:0000259" key="3">
    <source>
        <dbReference type="Pfam" id="PF16399"/>
    </source>
</evidence>
<dbReference type="GO" id="GO:0003729">
    <property type="term" value="F:mRNA binding"/>
    <property type="evidence" value="ECO:0007669"/>
    <property type="project" value="TreeGrafter"/>
</dbReference>
<accession>D3B0U2</accession>
<reference evidence="5 6" key="1">
    <citation type="journal article" date="2011" name="Genome Res.">
        <title>Phylogeny-wide analysis of social amoeba genomes highlights ancient origins for complex intercellular communication.</title>
        <authorList>
            <person name="Heidel A.J."/>
            <person name="Lawal H.M."/>
            <person name="Felder M."/>
            <person name="Schilde C."/>
            <person name="Helps N.R."/>
            <person name="Tunggal B."/>
            <person name="Rivero F."/>
            <person name="John U."/>
            <person name="Schleicher M."/>
            <person name="Eichinger L."/>
            <person name="Platzer M."/>
            <person name="Noegel A.A."/>
            <person name="Schaap P."/>
            <person name="Gloeckner G."/>
        </authorList>
    </citation>
    <scope>NUCLEOTIDE SEQUENCE [LARGE SCALE GENOMIC DNA]</scope>
    <source>
        <strain evidence="6">ATCC 26659 / Pp 5 / PN500</strain>
    </source>
</reference>
<dbReference type="FunCoup" id="D3B0U2">
    <property type="interactions" value="638"/>
</dbReference>
<evidence type="ECO:0000313" key="6">
    <source>
        <dbReference type="Proteomes" id="UP000001396"/>
    </source>
</evidence>
<evidence type="ECO:0000256" key="1">
    <source>
        <dbReference type="SAM" id="MobiDB-lite"/>
    </source>
</evidence>
<dbReference type="PANTHER" id="PTHR10887">
    <property type="entry name" value="DNA2/NAM7 HELICASE FAMILY"/>
    <property type="match status" value="1"/>
</dbReference>
<dbReference type="Pfam" id="PF13086">
    <property type="entry name" value="AAA_11"/>
    <property type="match status" value="1"/>
</dbReference>
<evidence type="ECO:0000313" key="5">
    <source>
        <dbReference type="EMBL" id="EFA84916.1"/>
    </source>
</evidence>
<dbReference type="AlphaFoldDB" id="D3B0U2"/>
<feature type="domain" description="DNA2/NAM7 helicase helicase" evidence="2">
    <location>
        <begin position="904"/>
        <end position="1132"/>
    </location>
</feature>
<dbReference type="SUPFAM" id="SSF52540">
    <property type="entry name" value="P-loop containing nucleoside triphosphate hydrolases"/>
    <property type="match status" value="1"/>
</dbReference>
<evidence type="ECO:0000259" key="2">
    <source>
        <dbReference type="Pfam" id="PF13086"/>
    </source>
</evidence>
<dbReference type="InterPro" id="IPR041677">
    <property type="entry name" value="DNA2/NAM7_AAA_11"/>
</dbReference>
<dbReference type="InterPro" id="IPR027417">
    <property type="entry name" value="P-loop_NTPase"/>
</dbReference>
<dbReference type="Pfam" id="PF21143">
    <property type="entry name" value="Aquarius_N_2nd"/>
    <property type="match status" value="1"/>
</dbReference>
<feature type="domain" description="RNA helicase aquarius N-terminal" evidence="3">
    <location>
        <begin position="72"/>
        <end position="479"/>
    </location>
</feature>
<feature type="compositionally biased region" description="Low complexity" evidence="1">
    <location>
        <begin position="20"/>
        <end position="29"/>
    </location>
</feature>
<feature type="compositionally biased region" description="Low complexity" evidence="1">
    <location>
        <begin position="45"/>
        <end position="58"/>
    </location>
</feature>
<comment type="caution">
    <text evidence="5">The sequence shown here is derived from an EMBL/GenBank/DDBJ whole genome shotgun (WGS) entry which is preliminary data.</text>
</comment>
<dbReference type="GeneID" id="31357435"/>
<dbReference type="EMBL" id="ADBJ01000008">
    <property type="protein sequence ID" value="EFA84916.1"/>
    <property type="molecule type" value="Genomic_DNA"/>
</dbReference>
<feature type="region of interest" description="Disordered" evidence="1">
    <location>
        <begin position="1"/>
        <end position="59"/>
    </location>
</feature>
<dbReference type="STRING" id="670386.D3B0U2"/>
<keyword evidence="6" id="KW-1185">Reference proteome</keyword>
<dbReference type="Gene3D" id="3.40.50.300">
    <property type="entry name" value="P-loop containing nucleotide triphosphate hydrolases"/>
    <property type="match status" value="1"/>
</dbReference>
<dbReference type="InParanoid" id="D3B0U2"/>
<feature type="domain" description="RNA helicase aquarius beta-barrel" evidence="4">
    <location>
        <begin position="582"/>
        <end position="750"/>
    </location>
</feature>
<organism evidence="5 6">
    <name type="scientific">Heterostelium pallidum (strain ATCC 26659 / Pp 5 / PN500)</name>
    <name type="common">Cellular slime mold</name>
    <name type="synonym">Polysphondylium pallidum</name>
    <dbReference type="NCBI Taxonomy" id="670386"/>
    <lineage>
        <taxon>Eukaryota</taxon>
        <taxon>Amoebozoa</taxon>
        <taxon>Evosea</taxon>
        <taxon>Eumycetozoa</taxon>
        <taxon>Dictyostelia</taxon>
        <taxon>Acytosteliales</taxon>
        <taxon>Acytosteliaceae</taxon>
        <taxon>Heterostelium</taxon>
    </lineage>
</organism>
<evidence type="ECO:0000259" key="4">
    <source>
        <dbReference type="Pfam" id="PF21143"/>
    </source>
</evidence>